<keyword evidence="3" id="KW-1185">Reference proteome</keyword>
<evidence type="ECO:0000313" key="3">
    <source>
        <dbReference type="Proteomes" id="UP001321473"/>
    </source>
</evidence>
<gene>
    <name evidence="2" type="ORF">V5799_008015</name>
</gene>
<name>A0AAQ4FEG4_AMBAM</name>
<dbReference type="InterPro" id="IPR024079">
    <property type="entry name" value="MetalloPept_cat_dom_sf"/>
</dbReference>
<evidence type="ECO:0000256" key="1">
    <source>
        <dbReference type="SAM" id="MobiDB-lite"/>
    </source>
</evidence>
<accession>A0AAQ4FEG4</accession>
<protein>
    <submittedName>
        <fullName evidence="2">Uncharacterized protein</fullName>
    </submittedName>
</protein>
<feature type="region of interest" description="Disordered" evidence="1">
    <location>
        <begin position="1"/>
        <end position="231"/>
    </location>
</feature>
<comment type="caution">
    <text evidence="2">The sequence shown here is derived from an EMBL/GenBank/DDBJ whole genome shotgun (WGS) entry which is preliminary data.</text>
</comment>
<dbReference type="Gene3D" id="3.40.390.10">
    <property type="entry name" value="Collagenase (Catalytic Domain)"/>
    <property type="match status" value="1"/>
</dbReference>
<dbReference type="Proteomes" id="UP001321473">
    <property type="component" value="Unassembled WGS sequence"/>
</dbReference>
<organism evidence="2 3">
    <name type="scientific">Amblyomma americanum</name>
    <name type="common">Lone star tick</name>
    <dbReference type="NCBI Taxonomy" id="6943"/>
    <lineage>
        <taxon>Eukaryota</taxon>
        <taxon>Metazoa</taxon>
        <taxon>Ecdysozoa</taxon>
        <taxon>Arthropoda</taxon>
        <taxon>Chelicerata</taxon>
        <taxon>Arachnida</taxon>
        <taxon>Acari</taxon>
        <taxon>Parasitiformes</taxon>
        <taxon>Ixodida</taxon>
        <taxon>Ixodoidea</taxon>
        <taxon>Ixodidae</taxon>
        <taxon>Amblyomminae</taxon>
        <taxon>Amblyomma</taxon>
    </lineage>
</organism>
<dbReference type="EMBL" id="JARKHS020003369">
    <property type="protein sequence ID" value="KAK8785619.1"/>
    <property type="molecule type" value="Genomic_DNA"/>
</dbReference>
<feature type="compositionally biased region" description="Basic residues" evidence="1">
    <location>
        <begin position="175"/>
        <end position="184"/>
    </location>
</feature>
<feature type="compositionally biased region" description="Basic and acidic residues" evidence="1">
    <location>
        <begin position="43"/>
        <end position="54"/>
    </location>
</feature>
<proteinExistence type="predicted"/>
<dbReference type="AlphaFoldDB" id="A0AAQ4FEG4"/>
<dbReference type="GO" id="GO:0006508">
    <property type="term" value="P:proteolysis"/>
    <property type="evidence" value="ECO:0007669"/>
    <property type="project" value="InterPro"/>
</dbReference>
<dbReference type="InterPro" id="IPR042089">
    <property type="entry name" value="Peptidase_M13_dom_2"/>
</dbReference>
<feature type="compositionally biased region" description="Basic and acidic residues" evidence="1">
    <location>
        <begin position="1"/>
        <end position="12"/>
    </location>
</feature>
<evidence type="ECO:0000313" key="2">
    <source>
        <dbReference type="EMBL" id="KAK8785619.1"/>
    </source>
</evidence>
<dbReference type="PROSITE" id="PS51885">
    <property type="entry name" value="NEPRILYSIN"/>
    <property type="match status" value="1"/>
</dbReference>
<feature type="compositionally biased region" description="Polar residues" evidence="1">
    <location>
        <begin position="91"/>
        <end position="102"/>
    </location>
</feature>
<feature type="non-terminal residue" evidence="2">
    <location>
        <position position="678"/>
    </location>
</feature>
<reference evidence="2 3" key="1">
    <citation type="journal article" date="2023" name="Arcadia Sci">
        <title>De novo assembly of a long-read Amblyomma americanum tick genome.</title>
        <authorList>
            <person name="Chou S."/>
            <person name="Poskanzer K.E."/>
            <person name="Rollins M."/>
            <person name="Thuy-Boun P.S."/>
        </authorList>
    </citation>
    <scope>NUCLEOTIDE SEQUENCE [LARGE SCALE GENOMIC DNA]</scope>
    <source>
        <strain evidence="2">F_SG_1</strain>
        <tissue evidence="2">Salivary glands</tissue>
    </source>
</reference>
<dbReference type="Gene3D" id="1.10.1380.10">
    <property type="entry name" value="Neutral endopeptidase , domain2"/>
    <property type="match status" value="1"/>
</dbReference>
<feature type="compositionally biased region" description="Polar residues" evidence="1">
    <location>
        <begin position="205"/>
        <end position="217"/>
    </location>
</feature>
<feature type="compositionally biased region" description="Polar residues" evidence="1">
    <location>
        <begin position="114"/>
        <end position="135"/>
    </location>
</feature>
<dbReference type="GO" id="GO:0004222">
    <property type="term" value="F:metalloendopeptidase activity"/>
    <property type="evidence" value="ECO:0007669"/>
    <property type="project" value="InterPro"/>
</dbReference>
<dbReference type="SUPFAM" id="SSF55486">
    <property type="entry name" value="Metalloproteases ('zincins'), catalytic domain"/>
    <property type="match status" value="1"/>
</dbReference>
<feature type="compositionally biased region" description="Basic and acidic residues" evidence="1">
    <location>
        <begin position="25"/>
        <end position="35"/>
    </location>
</feature>
<sequence>MDITKTSKESRTSKKAKKKGAQHSVDTEREKDSSRSSRKKRKSGAERSPERDSGARTQELDDESKQASGQAGTHEALVDAPTIKAADVPGTTGSDQQPTLSYLPTAKCGDVTASRLQPQGLTETDGTNMPPSSEGQALLPTASDDLAAAPSGAPPDLTTVPAEQVQSADTEPRHTTRTIRKATRVKPGVEAEETTKPSCPAEQPNARSQRAQAQPTVERTEDGKKPSAFRIMSPDIPKRSTCIKCCAGTSCVLLAVIVAVLLALRAPSRERHYETCDTLACAAYSKRLLETINSSVKPCDSFTHYVCDGWNSRYEASVNDVALLSALTRMYHIVRDMNVPKSGQNEMERAAAFYLSCECVGKGRCNELLNVALALEAANVVWPHKAQRPDLLRTLLHVSIQLRWAGILAFEVEATGPKRYVLLRLPQEFYILGRRAKEQLRSPGSRQHYFEVLKTSLKAASSAAVHGDSVTFEETRNIELKIWDVLWNRATVHPTFIMKDGLFYNFVPNLTLERWKLALRDYGVALRDNERVVFVSDSIPFLHAFFNMWKKYGEEKMHLLLSWCTVQVAAWFANQELLINFYGTEQMVEIMHRAFCFSKTFVVTGDALLHRLSDAALPAGIRPQARALILDVRESLHSRLLRWKFYDENVTVVHNWNSTSVALLYFEKPGEVDSGDKS</sequence>
<dbReference type="InterPro" id="IPR000718">
    <property type="entry name" value="Peptidase_M13"/>
</dbReference>